<feature type="region of interest" description="Disordered" evidence="1">
    <location>
        <begin position="47"/>
        <end position="87"/>
    </location>
</feature>
<sequence>MSLWQYRRTSRTTATMTTTITTGLILSVCCTLSGAKLSGIIAVGQKARSTATAGPSGTASTRRTTSFNVAGAKGRRSYSSSDSDAAA</sequence>
<feature type="compositionally biased region" description="Low complexity" evidence="1">
    <location>
        <begin position="77"/>
        <end position="87"/>
    </location>
</feature>
<evidence type="ECO:0000313" key="3">
    <source>
        <dbReference type="Proteomes" id="UP000800040"/>
    </source>
</evidence>
<dbReference type="AlphaFoldDB" id="A0A6A5K0X3"/>
<organism evidence="2 3">
    <name type="scientific">Decorospora gaudefroyi</name>
    <dbReference type="NCBI Taxonomy" id="184978"/>
    <lineage>
        <taxon>Eukaryota</taxon>
        <taxon>Fungi</taxon>
        <taxon>Dikarya</taxon>
        <taxon>Ascomycota</taxon>
        <taxon>Pezizomycotina</taxon>
        <taxon>Dothideomycetes</taxon>
        <taxon>Pleosporomycetidae</taxon>
        <taxon>Pleosporales</taxon>
        <taxon>Pleosporineae</taxon>
        <taxon>Pleosporaceae</taxon>
        <taxon>Decorospora</taxon>
    </lineage>
</organism>
<keyword evidence="3" id="KW-1185">Reference proteome</keyword>
<dbReference type="EMBL" id="ML975428">
    <property type="protein sequence ID" value="KAF1829706.1"/>
    <property type="molecule type" value="Genomic_DNA"/>
</dbReference>
<evidence type="ECO:0000256" key="1">
    <source>
        <dbReference type="SAM" id="MobiDB-lite"/>
    </source>
</evidence>
<dbReference type="Proteomes" id="UP000800040">
    <property type="component" value="Unassembled WGS sequence"/>
</dbReference>
<protein>
    <submittedName>
        <fullName evidence="2">Uncharacterized protein</fullName>
    </submittedName>
</protein>
<accession>A0A6A5K0X3</accession>
<reference evidence="2" key="1">
    <citation type="submission" date="2020-01" db="EMBL/GenBank/DDBJ databases">
        <authorList>
            <consortium name="DOE Joint Genome Institute"/>
            <person name="Haridas S."/>
            <person name="Albert R."/>
            <person name="Binder M."/>
            <person name="Bloem J."/>
            <person name="Labutti K."/>
            <person name="Salamov A."/>
            <person name="Andreopoulos B."/>
            <person name="Baker S.E."/>
            <person name="Barry K."/>
            <person name="Bills G."/>
            <person name="Bluhm B.H."/>
            <person name="Cannon C."/>
            <person name="Castanera R."/>
            <person name="Culley D.E."/>
            <person name="Daum C."/>
            <person name="Ezra D."/>
            <person name="Gonzalez J.B."/>
            <person name="Henrissat B."/>
            <person name="Kuo A."/>
            <person name="Liang C."/>
            <person name="Lipzen A."/>
            <person name="Lutzoni F."/>
            <person name="Magnuson J."/>
            <person name="Mondo S."/>
            <person name="Nolan M."/>
            <person name="Ohm R."/>
            <person name="Pangilinan J."/>
            <person name="Park H.-J."/>
            <person name="Ramirez L."/>
            <person name="Alfaro M."/>
            <person name="Sun H."/>
            <person name="Tritt A."/>
            <person name="Yoshinaga Y."/>
            <person name="Zwiers L.-H."/>
            <person name="Turgeon B.G."/>
            <person name="Goodwin S.B."/>
            <person name="Spatafora J.W."/>
            <person name="Crous P.W."/>
            <person name="Grigoriev I.V."/>
        </authorList>
    </citation>
    <scope>NUCLEOTIDE SEQUENCE</scope>
    <source>
        <strain evidence="2">P77</strain>
    </source>
</reference>
<gene>
    <name evidence="2" type="ORF">BDW02DRAFT_135950</name>
</gene>
<feature type="compositionally biased region" description="Low complexity" evidence="1">
    <location>
        <begin position="47"/>
        <end position="62"/>
    </location>
</feature>
<proteinExistence type="predicted"/>
<evidence type="ECO:0000313" key="2">
    <source>
        <dbReference type="EMBL" id="KAF1829706.1"/>
    </source>
</evidence>
<name>A0A6A5K0X3_9PLEO</name>